<feature type="compositionally biased region" description="Acidic residues" evidence="7">
    <location>
        <begin position="175"/>
        <end position="193"/>
    </location>
</feature>
<dbReference type="Pfam" id="PF02229">
    <property type="entry name" value="PC4"/>
    <property type="match status" value="4"/>
</dbReference>
<feature type="region of interest" description="Disordered" evidence="7">
    <location>
        <begin position="161"/>
        <end position="218"/>
    </location>
</feature>
<dbReference type="InterPro" id="IPR009044">
    <property type="entry name" value="ssDNA-bd_transcriptional_reg"/>
</dbReference>
<keyword evidence="5" id="KW-0804">Transcription</keyword>
<feature type="non-terminal residue" evidence="9">
    <location>
        <position position="1"/>
    </location>
</feature>
<feature type="region of interest" description="Disordered" evidence="7">
    <location>
        <begin position="358"/>
        <end position="426"/>
    </location>
</feature>
<evidence type="ECO:0000259" key="8">
    <source>
        <dbReference type="PROSITE" id="PS51998"/>
    </source>
</evidence>
<keyword evidence="10" id="KW-1185">Reference proteome</keyword>
<comment type="similarity">
    <text evidence="2">Belongs to the transcriptional coactivator PC4 family.</text>
</comment>
<keyword evidence="4" id="KW-0238">DNA-binding</keyword>
<comment type="subcellular location">
    <subcellularLocation>
        <location evidence="1">Nucleus</location>
    </subcellularLocation>
</comment>
<proteinExistence type="inferred from homology"/>
<accession>A0ABQ5S6L0</accession>
<evidence type="ECO:0000256" key="5">
    <source>
        <dbReference type="ARBA" id="ARBA00023163"/>
    </source>
</evidence>
<feature type="domain" description="DEK-C" evidence="8">
    <location>
        <begin position="97"/>
        <end position="154"/>
    </location>
</feature>
<keyword evidence="6" id="KW-0539">Nucleus</keyword>
<dbReference type="InterPro" id="IPR003173">
    <property type="entry name" value="PC4_C"/>
</dbReference>
<dbReference type="Proteomes" id="UP001165090">
    <property type="component" value="Unassembled WGS sequence"/>
</dbReference>
<evidence type="ECO:0000256" key="2">
    <source>
        <dbReference type="ARBA" id="ARBA00009001"/>
    </source>
</evidence>
<reference evidence="9 10" key="1">
    <citation type="journal article" date="2023" name="IScience">
        <title>Expanded male sex-determining region conserved during the evolution of homothallism in the green alga Volvox.</title>
        <authorList>
            <person name="Yamamoto K."/>
            <person name="Matsuzaki R."/>
            <person name="Mahakham W."/>
            <person name="Heman W."/>
            <person name="Sekimoto H."/>
            <person name="Kawachi M."/>
            <person name="Minakuchi Y."/>
            <person name="Toyoda A."/>
            <person name="Nozaki H."/>
        </authorList>
    </citation>
    <scope>NUCLEOTIDE SEQUENCE [LARGE SCALE GENOMIC DNA]</scope>
    <source>
        <strain evidence="9 10">NIES-4468</strain>
    </source>
</reference>
<dbReference type="Gene3D" id="2.30.31.10">
    <property type="entry name" value="Transcriptional Coactivator Pc4, Chain A"/>
    <property type="match status" value="4"/>
</dbReference>
<comment type="caution">
    <text evidence="9">The sequence shown here is derived from an EMBL/GenBank/DDBJ whole genome shotgun (WGS) entry which is preliminary data.</text>
</comment>
<evidence type="ECO:0000256" key="6">
    <source>
        <dbReference type="ARBA" id="ARBA00023242"/>
    </source>
</evidence>
<evidence type="ECO:0000256" key="1">
    <source>
        <dbReference type="ARBA" id="ARBA00004123"/>
    </source>
</evidence>
<evidence type="ECO:0000313" key="9">
    <source>
        <dbReference type="EMBL" id="GLI65550.1"/>
    </source>
</evidence>
<dbReference type="InterPro" id="IPR014876">
    <property type="entry name" value="DEK_C"/>
</dbReference>
<sequence>WEDYLSCSWRKSAFGRFLTHSLFKLMFVPRIQGYRACTLTTGACFTFPNNRKDLIIARLLSTSFNFFTKRASSVSKCSLHQAGSRRDPYPYKGNMATAEEEQIAQVVMDFLKTTDMNVTTERIVLKHVQNNLSLEKPISEYKGLVSETIEKFLEELDAAEGHAEGDGGGGGGGGDVDDDEDDGGGGGEDEPEGEAGAKRGRKRKGSSAGTASKRSRGGTDEVLFSKDLSRSRKARVRKWDGKLHVDVREFYQADGAEAPTQKGLAMDPVQWARLARDLPQLLAAQRNRNAGAPATQLSKTRVAAVSEFKGTFYLGLREYYEKDGQLLPSKKGVNLSPSEAEALLAVAADITAAAGGNVELPPPLSPQQEKEAMAAPSHANVPPASAPSGWASRAAAPAPSATATGGGAGGAGGAGGPGAPPQEVVDLGGNKRLSISRFQGRLSVDLREFYEKNGEMLPGKKGIALSPPDWATLSSHLHDVDAALTHKDMGFCLRLSGMRRVSLSEFKGVTYVGVREYYDKGGGELVPGHKGLNMSPAQWAACVAGAPAINAALQQAQAGR</sequence>
<dbReference type="SUPFAM" id="SSF54447">
    <property type="entry name" value="ssDNA-binding transcriptional regulator domain"/>
    <property type="match status" value="4"/>
</dbReference>
<dbReference type="PROSITE" id="PS51998">
    <property type="entry name" value="DEK_C"/>
    <property type="match status" value="1"/>
</dbReference>
<feature type="compositionally biased region" description="Low complexity" evidence="7">
    <location>
        <begin position="382"/>
        <end position="403"/>
    </location>
</feature>
<dbReference type="Pfam" id="PF08766">
    <property type="entry name" value="DEK_C"/>
    <property type="match status" value="1"/>
</dbReference>
<protein>
    <recommendedName>
        <fullName evidence="8">DEK-C domain-containing protein</fullName>
    </recommendedName>
</protein>
<feature type="compositionally biased region" description="Gly residues" evidence="7">
    <location>
        <begin position="404"/>
        <end position="417"/>
    </location>
</feature>
<dbReference type="EMBL" id="BSDZ01000024">
    <property type="protein sequence ID" value="GLI65550.1"/>
    <property type="molecule type" value="Genomic_DNA"/>
</dbReference>
<gene>
    <name evidence="9" type="ORF">VaNZ11_009112</name>
</gene>
<evidence type="ECO:0000256" key="3">
    <source>
        <dbReference type="ARBA" id="ARBA00023015"/>
    </source>
</evidence>
<evidence type="ECO:0000313" key="10">
    <source>
        <dbReference type="Proteomes" id="UP001165090"/>
    </source>
</evidence>
<keyword evidence="3" id="KW-0805">Transcription regulation</keyword>
<evidence type="ECO:0000256" key="4">
    <source>
        <dbReference type="ARBA" id="ARBA00023125"/>
    </source>
</evidence>
<dbReference type="InterPro" id="IPR045125">
    <property type="entry name" value="Sub1/Tcp4-like"/>
</dbReference>
<evidence type="ECO:0000256" key="7">
    <source>
        <dbReference type="SAM" id="MobiDB-lite"/>
    </source>
</evidence>
<name>A0ABQ5S6L0_9CHLO</name>
<dbReference type="PANTHER" id="PTHR13215">
    <property type="entry name" value="RNA POLYMERASE II TRANSCRIPTIONAL COACTIVATOR"/>
    <property type="match status" value="1"/>
</dbReference>
<organism evidence="9 10">
    <name type="scientific">Volvox africanus</name>
    <dbReference type="NCBI Taxonomy" id="51714"/>
    <lineage>
        <taxon>Eukaryota</taxon>
        <taxon>Viridiplantae</taxon>
        <taxon>Chlorophyta</taxon>
        <taxon>core chlorophytes</taxon>
        <taxon>Chlorophyceae</taxon>
        <taxon>CS clade</taxon>
        <taxon>Chlamydomonadales</taxon>
        <taxon>Volvocaceae</taxon>
        <taxon>Volvox</taxon>
    </lineage>
</organism>